<comment type="function">
    <text evidence="15">Catalyzes the oxidation of L-aspartate to iminoaspartate, the first step in the de novo biosynthesis of NAD(+).</text>
</comment>
<dbReference type="NCBIfam" id="TIGR00078">
    <property type="entry name" value="nadC"/>
    <property type="match status" value="1"/>
</dbReference>
<evidence type="ECO:0000256" key="6">
    <source>
        <dbReference type="ARBA" id="ARBA00009400"/>
    </source>
</evidence>
<dbReference type="InterPro" id="IPR013785">
    <property type="entry name" value="Aldolase_TIM"/>
</dbReference>
<dbReference type="InterPro" id="IPR004393">
    <property type="entry name" value="NadC"/>
</dbReference>
<dbReference type="Gene3D" id="3.90.700.10">
    <property type="entry name" value="Succinate dehydrogenase/fumarate reductase flavoprotein, catalytic domain"/>
    <property type="match status" value="1"/>
</dbReference>
<dbReference type="AlphaFoldDB" id="A0A0C2J7X5"/>
<evidence type="ECO:0000256" key="5">
    <source>
        <dbReference type="ARBA" id="ARBA00008562"/>
    </source>
</evidence>
<dbReference type="GO" id="GO:0004514">
    <property type="term" value="F:nicotinate-nucleotide diphosphorylase (carboxylating) activity"/>
    <property type="evidence" value="ECO:0007669"/>
    <property type="project" value="UniProtKB-EC"/>
</dbReference>
<dbReference type="CDD" id="cd01572">
    <property type="entry name" value="QPRTase"/>
    <property type="match status" value="1"/>
</dbReference>
<evidence type="ECO:0000256" key="16">
    <source>
        <dbReference type="ARBA" id="ARBA00047445"/>
    </source>
</evidence>
<evidence type="ECO:0000256" key="4">
    <source>
        <dbReference type="ARBA" id="ARBA00004950"/>
    </source>
</evidence>
<dbReference type="GO" id="GO:0034628">
    <property type="term" value="P:'de novo' NAD+ biosynthetic process from L-aspartate"/>
    <property type="evidence" value="ECO:0007669"/>
    <property type="project" value="TreeGrafter"/>
</dbReference>
<dbReference type="InterPro" id="IPR003953">
    <property type="entry name" value="FAD-dep_OxRdtase_2_FAD-bd"/>
</dbReference>
<dbReference type="EMBL" id="JROO01000036">
    <property type="protein sequence ID" value="KIH97566.1"/>
    <property type="molecule type" value="Genomic_DNA"/>
</dbReference>
<reference evidence="24" key="1">
    <citation type="journal article" date="2015" name="Chem. Biol.">
        <title>Structure, bioactivity, and resistance mechanism of streptomonomicin, an unusual lasso Peptide from an understudied halophilic actinomycete.</title>
        <authorList>
            <person name="Metelev M."/>
            <person name="Tietz J.I."/>
            <person name="Melby J.O."/>
            <person name="Blair P.M."/>
            <person name="Zhu L."/>
            <person name="Livnat I."/>
            <person name="Severinov K."/>
            <person name="Mitchell D.A."/>
        </authorList>
    </citation>
    <scope>NUCLEOTIDE SEQUENCE [LARGE SCALE GENOMIC DNA]</scope>
    <source>
        <strain evidence="24">YIM 90003</strain>
    </source>
</reference>
<dbReference type="SUPFAM" id="SSF51905">
    <property type="entry name" value="FAD/NAD(P)-binding domain"/>
    <property type="match status" value="1"/>
</dbReference>
<evidence type="ECO:0000259" key="22">
    <source>
        <dbReference type="Pfam" id="PF02749"/>
    </source>
</evidence>
<evidence type="ECO:0000256" key="1">
    <source>
        <dbReference type="ARBA" id="ARBA00001974"/>
    </source>
</evidence>
<dbReference type="PANTHER" id="PTHR42716:SF2">
    <property type="entry name" value="L-ASPARTATE OXIDASE, CHLOROPLASTIC"/>
    <property type="match status" value="1"/>
</dbReference>
<evidence type="ECO:0000256" key="14">
    <source>
        <dbReference type="ARBA" id="ARBA00023002"/>
    </source>
</evidence>
<sequence>MSETLPEPPRRLTAPDPGWTASADVVVVGSGIAGLSTALRYTEVSPRGRVVLVTKDLLSTGSTRWAQGGIAAVTDPADAPLSHMVDTIVAGRELCDAAAVRTLVTAGPDALRWLVEHDTAFDRHDDGRLELTREGGHRARRIVHAGGDATGAEIERALIHAVTADPRIEVIEHAFAPDLLTARPAGPGAEPSAAGVTVHVIGEGERGGVGRVRARAVVLATGGIGQVFASTTNPEVSTGDGLALGLRAGAPAEDLEFIQFHPTVLWLGADARGQQPLISEAVRGEGAFLVDTDGHRFMRDRHEQADLAPRDVVARGAAEAMARTGADHVLLDARGFGARMWEERFPTILAACRKHGVDPVTDLIPVAPAAHYASGGLRTDLRGRTGIRGLYAVGEVARTGVHGANRLASNSLLESVVFAHRAARDLAERTSADAAEPLATAPAAAAPDGRGGLVAPANVARIRAVMSRYAGVVRDEAGLRTALEELAEVAADPANGTAEPGTAAWEATNLLTVAATLVRAALLRVRADGRAAAEHGPAAPVPARLNIRVGLDGPGEAVAAESDPLDGPLGAELERVARSGSHSGGGAAGVLQSVRAALSEDLSLPGEAGGRGADVTTAATIPATQIRTADVVARADGVLAGLPVAELVLAEATGGVMEVERHAADGGRVARGDVLMSVTARTRDLLTAERTALNILTHLSGIATATAAWVEAAAGTDARVRDSRKTHPGLRALEKYAVRCGGGVNHRFGLADAALIKDNHVLAAGGVAEAVRAVRTAFPGVPLEVEVDRIDQIEPALSAGAEEILLDNFTVEELREAVLRVAGRARLESSGGLRLVDAAAVAATGVDYLAVGALTHSSPALDIALDLRDIH</sequence>
<dbReference type="FunFam" id="3.90.700.10:FF:000002">
    <property type="entry name" value="L-aspartate oxidase"/>
    <property type="match status" value="1"/>
</dbReference>
<dbReference type="UniPathway" id="UPA00253">
    <property type="reaction ID" value="UER00326"/>
</dbReference>
<comment type="cofactor">
    <cofactor evidence="1 19">
        <name>FAD</name>
        <dbReference type="ChEBI" id="CHEBI:57692"/>
    </cofactor>
</comment>
<dbReference type="NCBIfam" id="NF005867">
    <property type="entry name" value="PRK07804.1"/>
    <property type="match status" value="1"/>
</dbReference>
<keyword evidence="24" id="KW-1185">Reference proteome</keyword>
<dbReference type="OrthoDB" id="9805351at2"/>
<dbReference type="SUPFAM" id="SSF46977">
    <property type="entry name" value="Succinate dehydrogenase/fumarate reductase flavoprotein C-terminal domain"/>
    <property type="match status" value="1"/>
</dbReference>
<evidence type="ECO:0000313" key="23">
    <source>
        <dbReference type="EMBL" id="KIH97566.1"/>
    </source>
</evidence>
<dbReference type="SUPFAM" id="SSF54675">
    <property type="entry name" value="Nicotinate/Quinolinate PRTase N-terminal domain-like"/>
    <property type="match status" value="1"/>
</dbReference>
<evidence type="ECO:0000256" key="8">
    <source>
        <dbReference type="ARBA" id="ARBA00021901"/>
    </source>
</evidence>
<dbReference type="NCBIfam" id="TIGR00551">
    <property type="entry name" value="nadB"/>
    <property type="match status" value="1"/>
</dbReference>
<comment type="pathway">
    <text evidence="3">Cofactor biosynthesis; NAD(+) biosynthesis; nicotinate D-ribonucleotide from quinolinate: step 1/1.</text>
</comment>
<organism evidence="23 24">
    <name type="scientific">Streptomonospora alba</name>
    <dbReference type="NCBI Taxonomy" id="183763"/>
    <lineage>
        <taxon>Bacteria</taxon>
        <taxon>Bacillati</taxon>
        <taxon>Actinomycetota</taxon>
        <taxon>Actinomycetes</taxon>
        <taxon>Streptosporangiales</taxon>
        <taxon>Nocardiopsidaceae</taxon>
        <taxon>Streptomonospora</taxon>
    </lineage>
</organism>
<dbReference type="Proteomes" id="UP000031675">
    <property type="component" value="Unassembled WGS sequence"/>
</dbReference>
<comment type="function">
    <text evidence="2">Involved in the catabolism of quinolinic acid (QA).</text>
</comment>
<dbReference type="InterPro" id="IPR027477">
    <property type="entry name" value="Succ_DH/fumarate_Rdtase_cat_sf"/>
</dbReference>
<dbReference type="PANTHER" id="PTHR42716">
    <property type="entry name" value="L-ASPARTATE OXIDASE"/>
    <property type="match status" value="1"/>
</dbReference>
<feature type="domain" description="FAD-dependent oxidoreductase 2 FAD-binding" evidence="20">
    <location>
        <begin position="24"/>
        <end position="412"/>
    </location>
</feature>
<evidence type="ECO:0000256" key="18">
    <source>
        <dbReference type="NCBIfam" id="TIGR00551"/>
    </source>
</evidence>
<dbReference type="InterPro" id="IPR036188">
    <property type="entry name" value="FAD/NAD-bd_sf"/>
</dbReference>
<feature type="domain" description="Quinolinate phosphoribosyl transferase C-terminal" evidence="21">
    <location>
        <begin position="702"/>
        <end position="866"/>
    </location>
</feature>
<keyword evidence="12" id="KW-0808">Transferase</keyword>
<evidence type="ECO:0000256" key="12">
    <source>
        <dbReference type="ARBA" id="ARBA00022679"/>
    </source>
</evidence>
<dbReference type="GO" id="GO:0005737">
    <property type="term" value="C:cytoplasm"/>
    <property type="evidence" value="ECO:0007669"/>
    <property type="project" value="UniProtKB-SubCell"/>
</dbReference>
<evidence type="ECO:0000256" key="3">
    <source>
        <dbReference type="ARBA" id="ARBA00004893"/>
    </source>
</evidence>
<dbReference type="STRING" id="183763.LP52_18490"/>
<dbReference type="PRINTS" id="PR00368">
    <property type="entry name" value="FADPNR"/>
</dbReference>
<evidence type="ECO:0000256" key="13">
    <source>
        <dbReference type="ARBA" id="ARBA00022827"/>
    </source>
</evidence>
<dbReference type="Gene3D" id="3.50.50.60">
    <property type="entry name" value="FAD/NAD(P)-binding domain"/>
    <property type="match status" value="1"/>
</dbReference>
<comment type="pathway">
    <text evidence="4 19">Cofactor biosynthesis; NAD(+) biosynthesis; iminoaspartate from L-aspartate (oxidase route): step 1/1.</text>
</comment>
<protein>
    <recommendedName>
        <fullName evidence="8 18">L-aspartate oxidase</fullName>
        <ecNumber evidence="18 19">1.4.3.16</ecNumber>
    </recommendedName>
</protein>
<comment type="caution">
    <text evidence="23">The sequence shown here is derived from an EMBL/GenBank/DDBJ whole genome shotgun (WGS) entry which is preliminary data.</text>
</comment>
<evidence type="ECO:0000256" key="10">
    <source>
        <dbReference type="ARBA" id="ARBA00022642"/>
    </source>
</evidence>
<proteinExistence type="inferred from homology"/>
<comment type="similarity">
    <text evidence="5 19">Belongs to the FAD-dependent oxidoreductase 2 family. NadB subfamily.</text>
</comment>
<dbReference type="FunFam" id="3.90.1170.20:FF:000001">
    <property type="entry name" value="Nicotinate-nucleotide diphosphorylase (Carboxylating)"/>
    <property type="match status" value="1"/>
</dbReference>
<dbReference type="RefSeq" id="WP_040275408.1">
    <property type="nucleotide sequence ID" value="NZ_JROO01000036.1"/>
</dbReference>
<dbReference type="InterPro" id="IPR005288">
    <property type="entry name" value="NadB"/>
</dbReference>
<dbReference type="InterPro" id="IPR037099">
    <property type="entry name" value="Fum_R/Succ_DH_flav-like_C_sf"/>
</dbReference>
<comment type="subcellular location">
    <subcellularLocation>
        <location evidence="19">Cytoplasm</location>
    </subcellularLocation>
</comment>
<dbReference type="GO" id="GO:0008734">
    <property type="term" value="F:L-aspartate oxidase activity"/>
    <property type="evidence" value="ECO:0007669"/>
    <property type="project" value="UniProtKB-UniRule"/>
</dbReference>
<comment type="subunit">
    <text evidence="7">Hexamer formed by 3 homodimers.</text>
</comment>
<evidence type="ECO:0000259" key="21">
    <source>
        <dbReference type="Pfam" id="PF01729"/>
    </source>
</evidence>
<comment type="catalytic activity">
    <reaction evidence="17">
        <text>L-aspartate + O2 = iminosuccinate + H2O2</text>
        <dbReference type="Rhea" id="RHEA:25876"/>
        <dbReference type="ChEBI" id="CHEBI:15379"/>
        <dbReference type="ChEBI" id="CHEBI:16240"/>
        <dbReference type="ChEBI" id="CHEBI:29991"/>
        <dbReference type="ChEBI" id="CHEBI:77875"/>
        <dbReference type="EC" id="1.4.3.16"/>
    </reaction>
    <physiologicalReaction direction="left-to-right" evidence="17">
        <dbReference type="Rhea" id="RHEA:25877"/>
    </physiologicalReaction>
</comment>
<dbReference type="InterPro" id="IPR037128">
    <property type="entry name" value="Quinolinate_PRibosylTase_N_sf"/>
</dbReference>
<dbReference type="Pfam" id="PF00890">
    <property type="entry name" value="FAD_binding_2"/>
    <property type="match status" value="1"/>
</dbReference>
<dbReference type="SUPFAM" id="SSF56425">
    <property type="entry name" value="Succinate dehydrogenase/fumarate reductase flavoprotein, catalytic domain"/>
    <property type="match status" value="1"/>
</dbReference>
<keyword evidence="10 19" id="KW-0662">Pyridine nucleotide biosynthesis</keyword>
<dbReference type="Gene3D" id="1.20.58.100">
    <property type="entry name" value="Fumarate reductase/succinate dehydrogenase flavoprotein-like, C-terminal domain"/>
    <property type="match status" value="1"/>
</dbReference>
<keyword evidence="11" id="KW-0328">Glycosyltransferase</keyword>
<accession>A0A0C2J7X5</accession>
<evidence type="ECO:0000256" key="19">
    <source>
        <dbReference type="RuleBase" id="RU362049"/>
    </source>
</evidence>
<dbReference type="InterPro" id="IPR022412">
    <property type="entry name" value="Quinolinate_PRibosylTrfase_N"/>
</dbReference>
<keyword evidence="13 19" id="KW-0274">FAD</keyword>
<feature type="domain" description="Quinolinate phosphoribosyl transferase N-terminal" evidence="22">
    <location>
        <begin position="614"/>
        <end position="700"/>
    </location>
</feature>
<dbReference type="FunFam" id="3.20.20.70:FF:000030">
    <property type="entry name" value="Nicotinate-nucleotide pyrophosphorylase, carboxylating"/>
    <property type="match status" value="1"/>
</dbReference>
<evidence type="ECO:0000256" key="7">
    <source>
        <dbReference type="ARBA" id="ARBA00011218"/>
    </source>
</evidence>
<evidence type="ECO:0000259" key="20">
    <source>
        <dbReference type="Pfam" id="PF00890"/>
    </source>
</evidence>
<comment type="catalytic activity">
    <reaction evidence="16">
        <text>nicotinate beta-D-ribonucleotide + CO2 + diphosphate = quinolinate + 5-phospho-alpha-D-ribose 1-diphosphate + 2 H(+)</text>
        <dbReference type="Rhea" id="RHEA:12733"/>
        <dbReference type="ChEBI" id="CHEBI:15378"/>
        <dbReference type="ChEBI" id="CHEBI:16526"/>
        <dbReference type="ChEBI" id="CHEBI:29959"/>
        <dbReference type="ChEBI" id="CHEBI:33019"/>
        <dbReference type="ChEBI" id="CHEBI:57502"/>
        <dbReference type="ChEBI" id="CHEBI:58017"/>
        <dbReference type="EC" id="2.4.2.19"/>
    </reaction>
</comment>
<evidence type="ECO:0000256" key="11">
    <source>
        <dbReference type="ARBA" id="ARBA00022676"/>
    </source>
</evidence>
<name>A0A0C2J7X5_9ACTN</name>
<dbReference type="SUPFAM" id="SSF51690">
    <property type="entry name" value="Nicotinate/Quinolinate PRTase C-terminal domain-like"/>
    <property type="match status" value="1"/>
</dbReference>
<dbReference type="Pfam" id="PF02749">
    <property type="entry name" value="QRPTase_N"/>
    <property type="match status" value="1"/>
</dbReference>
<dbReference type="InterPro" id="IPR002638">
    <property type="entry name" value="Quinolinate_PRibosylTrfase_C"/>
</dbReference>
<evidence type="ECO:0000313" key="24">
    <source>
        <dbReference type="Proteomes" id="UP000031675"/>
    </source>
</evidence>
<keyword evidence="9 19" id="KW-0285">Flavoprotein</keyword>
<evidence type="ECO:0000256" key="15">
    <source>
        <dbReference type="ARBA" id="ARBA00029426"/>
    </source>
</evidence>
<gene>
    <name evidence="23" type="ORF">LP52_18490</name>
</gene>
<dbReference type="Pfam" id="PF01729">
    <property type="entry name" value="QRPTase_C"/>
    <property type="match status" value="1"/>
</dbReference>
<dbReference type="Gene3D" id="3.20.20.70">
    <property type="entry name" value="Aldolase class I"/>
    <property type="match status" value="1"/>
</dbReference>
<dbReference type="GO" id="GO:0033765">
    <property type="term" value="F:steroid dehydrogenase activity, acting on the CH-CH group of donors"/>
    <property type="evidence" value="ECO:0007669"/>
    <property type="project" value="UniProtKB-ARBA"/>
</dbReference>
<evidence type="ECO:0000256" key="17">
    <source>
        <dbReference type="ARBA" id="ARBA00048305"/>
    </source>
</evidence>
<evidence type="ECO:0000256" key="2">
    <source>
        <dbReference type="ARBA" id="ARBA00003237"/>
    </source>
</evidence>
<dbReference type="EC" id="1.4.3.16" evidence="18 19"/>
<dbReference type="InterPro" id="IPR036068">
    <property type="entry name" value="Nicotinate_pribotase-like_C"/>
</dbReference>
<keyword evidence="14 19" id="KW-0560">Oxidoreductase</keyword>
<evidence type="ECO:0000256" key="9">
    <source>
        <dbReference type="ARBA" id="ARBA00022630"/>
    </source>
</evidence>
<dbReference type="Gene3D" id="3.90.1170.20">
    <property type="entry name" value="Quinolinate phosphoribosyl transferase, N-terminal domain"/>
    <property type="match status" value="1"/>
</dbReference>
<comment type="similarity">
    <text evidence="6">Belongs to the NadC/ModD family.</text>
</comment>